<feature type="region of interest" description="Disordered" evidence="1">
    <location>
        <begin position="1"/>
        <end position="62"/>
    </location>
</feature>
<comment type="caution">
    <text evidence="2">The sequence shown here is derived from an EMBL/GenBank/DDBJ whole genome shotgun (WGS) entry which is preliminary data.</text>
</comment>
<evidence type="ECO:0000313" key="2">
    <source>
        <dbReference type="EMBL" id="MFK2826762.1"/>
    </source>
</evidence>
<evidence type="ECO:0000313" key="3">
    <source>
        <dbReference type="Proteomes" id="UP001619911"/>
    </source>
</evidence>
<name>A0ABW8IBB4_9BACI</name>
<dbReference type="Proteomes" id="UP001619911">
    <property type="component" value="Unassembled WGS sequence"/>
</dbReference>
<dbReference type="EMBL" id="JAUIYO010000015">
    <property type="protein sequence ID" value="MFK2826762.1"/>
    <property type="molecule type" value="Genomic_DNA"/>
</dbReference>
<reference evidence="2 3" key="1">
    <citation type="submission" date="2023-07" db="EMBL/GenBank/DDBJ databases">
        <title>Bacillus lucianemedeirus sp. nov, a new species isolated from an immunobiological production facility.</title>
        <authorList>
            <person name="Costa L.V."/>
            <person name="Miranda R.V.S.L."/>
            <person name="Brandao M.L.L."/>
            <person name="Reis C.M.F."/>
            <person name="Frazao A.M."/>
            <person name="Cruz F.V."/>
            <person name="Baio P.V.P."/>
            <person name="Veras J.F.C."/>
            <person name="Ramos J.N."/>
            <person name="Vieira V."/>
        </authorList>
    </citation>
    <scope>NUCLEOTIDE SEQUENCE [LARGE SCALE GENOMIC DNA]</scope>
    <source>
        <strain evidence="2 3">B190/17</strain>
    </source>
</reference>
<organism evidence="2 3">
    <name type="scientific">Bacillus lumedeiriae</name>
    <dbReference type="NCBI Taxonomy" id="3058829"/>
    <lineage>
        <taxon>Bacteria</taxon>
        <taxon>Bacillati</taxon>
        <taxon>Bacillota</taxon>
        <taxon>Bacilli</taxon>
        <taxon>Bacillales</taxon>
        <taxon>Bacillaceae</taxon>
        <taxon>Bacillus</taxon>
    </lineage>
</organism>
<evidence type="ECO:0008006" key="4">
    <source>
        <dbReference type="Google" id="ProtNLM"/>
    </source>
</evidence>
<protein>
    <recommendedName>
        <fullName evidence="4">Competence protein</fullName>
    </recommendedName>
</protein>
<sequence length="62" mass="6971">MGKRSKSKRFTQQGKDSVAKHAERFPYRSTFSEAEDQLTSEAADRFTIENTAENPDPTVGGY</sequence>
<keyword evidence="3" id="KW-1185">Reference proteome</keyword>
<gene>
    <name evidence="2" type="ORF">QYG89_13985</name>
</gene>
<evidence type="ECO:0000256" key="1">
    <source>
        <dbReference type="SAM" id="MobiDB-lite"/>
    </source>
</evidence>
<accession>A0ABW8IBB4</accession>
<dbReference type="RefSeq" id="WP_404318379.1">
    <property type="nucleotide sequence ID" value="NZ_JAUIYO010000015.1"/>
</dbReference>
<feature type="compositionally biased region" description="Basic and acidic residues" evidence="1">
    <location>
        <begin position="17"/>
        <end position="26"/>
    </location>
</feature>
<proteinExistence type="predicted"/>